<dbReference type="AlphaFoldDB" id="A0A0K2V9B0"/>
<name>A0A0K2V9B0_LEPSM</name>
<evidence type="ECO:0000313" key="1">
    <source>
        <dbReference type="EMBL" id="CDW46890.1"/>
    </source>
</evidence>
<sequence length="40" mass="4653">MILCLFISPVLLERIFSNLRGGRKIKSKRGINLSMFHIHL</sequence>
<proteinExistence type="predicted"/>
<protein>
    <submittedName>
        <fullName evidence="1">Uncharacterized protein</fullName>
    </submittedName>
</protein>
<reference evidence="1" key="1">
    <citation type="submission" date="2014-05" db="EMBL/GenBank/DDBJ databases">
        <authorList>
            <person name="Chronopoulou M."/>
        </authorList>
    </citation>
    <scope>NUCLEOTIDE SEQUENCE</scope>
    <source>
        <tissue evidence="1">Whole organism</tissue>
    </source>
</reference>
<organism evidence="1">
    <name type="scientific">Lepeophtheirus salmonis</name>
    <name type="common">Salmon louse</name>
    <name type="synonym">Caligus salmonis</name>
    <dbReference type="NCBI Taxonomy" id="72036"/>
    <lineage>
        <taxon>Eukaryota</taxon>
        <taxon>Metazoa</taxon>
        <taxon>Ecdysozoa</taxon>
        <taxon>Arthropoda</taxon>
        <taxon>Crustacea</taxon>
        <taxon>Multicrustacea</taxon>
        <taxon>Hexanauplia</taxon>
        <taxon>Copepoda</taxon>
        <taxon>Siphonostomatoida</taxon>
        <taxon>Caligidae</taxon>
        <taxon>Lepeophtheirus</taxon>
    </lineage>
</organism>
<dbReference type="EMBL" id="HACA01029529">
    <property type="protein sequence ID" value="CDW46890.1"/>
    <property type="molecule type" value="Transcribed_RNA"/>
</dbReference>
<accession>A0A0K2V9B0</accession>